<dbReference type="PROSITE" id="PS00070">
    <property type="entry name" value="ALDEHYDE_DEHYDR_CYS"/>
    <property type="match status" value="1"/>
</dbReference>
<dbReference type="InterPro" id="IPR047110">
    <property type="entry name" value="GABD/Sad-like"/>
</dbReference>
<dbReference type="FunFam" id="3.40.309.10:FF:000010">
    <property type="entry name" value="Gamma-aminobutyraldehyde dehydrogenase"/>
    <property type="match status" value="1"/>
</dbReference>
<keyword evidence="7" id="KW-1185">Reference proteome</keyword>
<dbReference type="InterPro" id="IPR016162">
    <property type="entry name" value="Ald_DH_N"/>
</dbReference>
<evidence type="ECO:0000256" key="3">
    <source>
        <dbReference type="ARBA" id="ARBA00023002"/>
    </source>
</evidence>
<evidence type="ECO:0000256" key="2">
    <source>
        <dbReference type="ARBA" id="ARBA00022857"/>
    </source>
</evidence>
<dbReference type="Proteomes" id="UP000622890">
    <property type="component" value="Unassembled WGS sequence"/>
</dbReference>
<organism evidence="6 7">
    <name type="scientific">Noviherbaspirillum pedocola</name>
    <dbReference type="NCBI Taxonomy" id="2801341"/>
    <lineage>
        <taxon>Bacteria</taxon>
        <taxon>Pseudomonadati</taxon>
        <taxon>Pseudomonadota</taxon>
        <taxon>Betaproteobacteria</taxon>
        <taxon>Burkholderiales</taxon>
        <taxon>Oxalobacteraceae</taxon>
        <taxon>Noviherbaspirillum</taxon>
    </lineage>
</organism>
<name>A0A934SXU6_9BURK</name>
<evidence type="ECO:0000313" key="6">
    <source>
        <dbReference type="EMBL" id="MBK4738841.1"/>
    </source>
</evidence>
<gene>
    <name evidence="6" type="ORF">JJB74_29875</name>
</gene>
<evidence type="ECO:0000313" key="7">
    <source>
        <dbReference type="Proteomes" id="UP000622890"/>
    </source>
</evidence>
<comment type="similarity">
    <text evidence="1">Belongs to the aldehyde dehydrogenase family.</text>
</comment>
<feature type="region of interest" description="Disordered" evidence="4">
    <location>
        <begin position="1"/>
        <end position="20"/>
    </location>
</feature>
<dbReference type="InterPro" id="IPR015590">
    <property type="entry name" value="Aldehyde_DH_dom"/>
</dbReference>
<dbReference type="Gene3D" id="3.40.309.10">
    <property type="entry name" value="Aldehyde Dehydrogenase, Chain A, domain 2"/>
    <property type="match status" value="1"/>
</dbReference>
<keyword evidence="2" id="KW-0521">NADP</keyword>
<dbReference type="Pfam" id="PF00171">
    <property type="entry name" value="Aldedh"/>
    <property type="match status" value="1"/>
</dbReference>
<dbReference type="PANTHER" id="PTHR43217:SF1">
    <property type="entry name" value="SUCCINATE SEMIALDEHYDE DEHYDROGENASE [NAD(P)+] SAD"/>
    <property type="match status" value="1"/>
</dbReference>
<dbReference type="InterPro" id="IPR044148">
    <property type="entry name" value="ALDH_GabD1-like"/>
</dbReference>
<comment type="caution">
    <text evidence="6">The sequence shown here is derived from an EMBL/GenBank/DDBJ whole genome shotgun (WGS) entry which is preliminary data.</text>
</comment>
<evidence type="ECO:0000256" key="1">
    <source>
        <dbReference type="ARBA" id="ARBA00009986"/>
    </source>
</evidence>
<dbReference type="AlphaFoldDB" id="A0A934SXU6"/>
<dbReference type="InterPro" id="IPR016161">
    <property type="entry name" value="Ald_DH/histidinol_DH"/>
</dbReference>
<dbReference type="InterPro" id="IPR016163">
    <property type="entry name" value="Ald_DH_C"/>
</dbReference>
<proteinExistence type="inferred from homology"/>
<reference evidence="6" key="1">
    <citation type="submission" date="2021-01" db="EMBL/GenBank/DDBJ databases">
        <title>Genome sequence of strain Noviherbaspirillum sp. DKR-6.</title>
        <authorList>
            <person name="Chaudhary D.K."/>
        </authorList>
    </citation>
    <scope>NUCLEOTIDE SEQUENCE</scope>
    <source>
        <strain evidence="6">DKR-6</strain>
    </source>
</reference>
<dbReference type="InterPro" id="IPR016160">
    <property type="entry name" value="Ald_DH_CS_CYS"/>
</dbReference>
<evidence type="ECO:0000256" key="4">
    <source>
        <dbReference type="SAM" id="MobiDB-lite"/>
    </source>
</evidence>
<feature type="domain" description="Aldehyde dehydrogenase" evidence="5">
    <location>
        <begin position="1"/>
        <end position="449"/>
    </location>
</feature>
<dbReference type="PANTHER" id="PTHR43217">
    <property type="entry name" value="SUCCINATE SEMIALDEHYDE DEHYDROGENASE [NAD(P)+] SAD"/>
    <property type="match status" value="1"/>
</dbReference>
<dbReference type="GO" id="GO:0004030">
    <property type="term" value="F:aldehyde dehydrogenase [NAD(P)+] activity"/>
    <property type="evidence" value="ECO:0007669"/>
    <property type="project" value="InterPro"/>
</dbReference>
<keyword evidence="3" id="KW-0560">Oxidoreductase</keyword>
<dbReference type="SUPFAM" id="SSF53720">
    <property type="entry name" value="ALDH-like"/>
    <property type="match status" value="1"/>
</dbReference>
<accession>A0A934SXU6</accession>
<dbReference type="FunFam" id="3.40.605.10:FF:000012">
    <property type="entry name" value="NAD-dependent succinate-semialdehyde dehydrogenase"/>
    <property type="match status" value="1"/>
</dbReference>
<dbReference type="CDD" id="cd07100">
    <property type="entry name" value="ALDH_SSADH1_GabD1"/>
    <property type="match status" value="1"/>
</dbReference>
<dbReference type="RefSeq" id="WP_200598212.1">
    <property type="nucleotide sequence ID" value="NZ_JAEPBG010000028.1"/>
</dbReference>
<evidence type="ECO:0000259" key="5">
    <source>
        <dbReference type="Pfam" id="PF00171"/>
    </source>
</evidence>
<dbReference type="GO" id="GO:0004777">
    <property type="term" value="F:succinate-semialdehyde dehydrogenase (NAD+) activity"/>
    <property type="evidence" value="ECO:0007669"/>
    <property type="project" value="TreeGrafter"/>
</dbReference>
<protein>
    <submittedName>
        <fullName evidence="6">NAD-dependent succinate-semialdehyde dehydrogenase</fullName>
    </submittedName>
</protein>
<dbReference type="Gene3D" id="3.40.605.10">
    <property type="entry name" value="Aldehyde Dehydrogenase, Chain A, domain 1"/>
    <property type="match status" value="1"/>
</dbReference>
<sequence length="473" mass="51190">MESVNPHTGARSRSWDTHSEEEVDGKLAAADGAWKAWRATSFAERGKLMHAAAAVLRRRSDELAALMADEMGKVLRDGKAEVEKCAGCCDYYADHAQEFLANRSIDTDAADSHVAFDPLGVILAVMPWNFPLWQVFRFAAPSLMAGNVGVLKHASNVSGCAVVIEEIFSEAGFPKGVFTTLLVESKGIERIIRHPLIKAVTLTGSTPAGRSVAGIAGSELKKSVLELGGSDPYLVLEDADMDVAVDTCVKSRLINGGQSCIAAKRFIVVDALYEEFTRRYADAFRKIRYGDPRDANVDIGPMARADLRDGIHEQVQASVREGARLLVGGELPQGPGAYYPPTVLADVKPGMTAFDDEIFGPVAALIRAKDEDDAIELANRSPFGLGAAIFTRDKERAERLARRIESGSVFINALVKSDVRLPFGGVKHSGYGRELSWFGIHEFVNIKTVYHAALKEQGKAKGEQAGQAGRAME</sequence>
<dbReference type="EMBL" id="JAEPBG010000028">
    <property type="protein sequence ID" value="MBK4738841.1"/>
    <property type="molecule type" value="Genomic_DNA"/>
</dbReference>